<evidence type="ECO:0000313" key="2">
    <source>
        <dbReference type="Proteomes" id="UP000308891"/>
    </source>
</evidence>
<dbReference type="Proteomes" id="UP000308891">
    <property type="component" value="Unassembled WGS sequence"/>
</dbReference>
<keyword evidence="2" id="KW-1185">Reference proteome</keyword>
<name>A0A4T0UIZ0_9NEIS</name>
<sequence length="129" mass="13829">MSNVLTDYYDALERLVAGTPKVVALGTKITNDAVALEAGRGKGSIKKSRDIFADLIVAIDQAAEAQAKAAKPDKERLAKLKASADDYREKWEAALGREVCLLREVYELKKQLAALTGGSVLPIRGGNGE</sequence>
<protein>
    <submittedName>
        <fullName evidence="1">Uncharacterized protein</fullName>
    </submittedName>
</protein>
<organism evidence="1 2">
    <name type="scientific">Crenobacter intestini</name>
    <dbReference type="NCBI Taxonomy" id="2563443"/>
    <lineage>
        <taxon>Bacteria</taxon>
        <taxon>Pseudomonadati</taxon>
        <taxon>Pseudomonadota</taxon>
        <taxon>Betaproteobacteria</taxon>
        <taxon>Neisseriales</taxon>
        <taxon>Neisseriaceae</taxon>
        <taxon>Crenobacter</taxon>
    </lineage>
</organism>
<dbReference type="OrthoDB" id="9097377at2"/>
<comment type="caution">
    <text evidence="1">The sequence shown here is derived from an EMBL/GenBank/DDBJ whole genome shotgun (WGS) entry which is preliminary data.</text>
</comment>
<accession>A0A4T0UIZ0</accession>
<gene>
    <name evidence="1" type="ORF">E5K04_15755</name>
</gene>
<proteinExistence type="predicted"/>
<evidence type="ECO:0000313" key="1">
    <source>
        <dbReference type="EMBL" id="TIC78514.1"/>
    </source>
</evidence>
<reference evidence="1 2" key="1">
    <citation type="submission" date="2019-04" db="EMBL/GenBank/DDBJ databases">
        <title>Crenobacter sp. nov.</title>
        <authorList>
            <person name="Shi S."/>
        </authorList>
    </citation>
    <scope>NUCLEOTIDE SEQUENCE [LARGE SCALE GENOMIC DNA]</scope>
    <source>
        <strain evidence="1 2">GY 70310</strain>
    </source>
</reference>
<dbReference type="EMBL" id="STGJ01000026">
    <property type="protein sequence ID" value="TIC78514.1"/>
    <property type="molecule type" value="Genomic_DNA"/>
</dbReference>
<dbReference type="AlphaFoldDB" id="A0A4T0UIZ0"/>